<keyword evidence="3 5" id="KW-0520">NAD</keyword>
<evidence type="ECO:0000259" key="7">
    <source>
        <dbReference type="Pfam" id="PF11890"/>
    </source>
</evidence>
<comment type="caution">
    <text evidence="5">Lacks conserved residue(s) required for the propagation of feature annotation.</text>
</comment>
<dbReference type="Gene3D" id="3.40.50.720">
    <property type="entry name" value="NAD(P)-binding Rossmann-like Domain"/>
    <property type="match status" value="2"/>
</dbReference>
<dbReference type="InterPro" id="IPR038251">
    <property type="entry name" value="PdxB_dimer_sf"/>
</dbReference>
<evidence type="ECO:0000259" key="6">
    <source>
        <dbReference type="Pfam" id="PF02826"/>
    </source>
</evidence>
<comment type="catalytic activity">
    <reaction evidence="5">
        <text>4-phospho-D-erythronate + NAD(+) = (R)-3-hydroxy-2-oxo-4-phosphooxybutanoate + NADH + H(+)</text>
        <dbReference type="Rhea" id="RHEA:18829"/>
        <dbReference type="ChEBI" id="CHEBI:15378"/>
        <dbReference type="ChEBI" id="CHEBI:57540"/>
        <dbReference type="ChEBI" id="CHEBI:57945"/>
        <dbReference type="ChEBI" id="CHEBI:58538"/>
        <dbReference type="ChEBI" id="CHEBI:58766"/>
        <dbReference type="EC" id="1.1.1.290"/>
    </reaction>
</comment>
<evidence type="ECO:0000313" key="8">
    <source>
        <dbReference type="EMBL" id="GAA5190931.1"/>
    </source>
</evidence>
<dbReference type="InterPro" id="IPR024531">
    <property type="entry name" value="Erythronate-4-P_DHase_dimer"/>
</dbReference>
<dbReference type="Pfam" id="PF02826">
    <property type="entry name" value="2-Hacid_dh_C"/>
    <property type="match status" value="1"/>
</dbReference>
<evidence type="ECO:0000256" key="3">
    <source>
        <dbReference type="ARBA" id="ARBA00023027"/>
    </source>
</evidence>
<dbReference type="SUPFAM" id="SSF52283">
    <property type="entry name" value="Formate/glycerate dehydrogenase catalytic domain-like"/>
    <property type="match status" value="1"/>
</dbReference>
<proteinExistence type="inferred from homology"/>
<comment type="function">
    <text evidence="5">Catalyzes the oxidation of erythronate-4-phosphate to 3-hydroxy-2-oxo-4-phosphonooxybutanoate.</text>
</comment>
<comment type="caution">
    <text evidence="8">The sequence shown here is derived from an EMBL/GenBank/DDBJ whole genome shotgun (WGS) entry which is preliminary data.</text>
</comment>
<keyword evidence="9" id="KW-1185">Reference proteome</keyword>
<dbReference type="Gene3D" id="3.30.1370.170">
    <property type="match status" value="1"/>
</dbReference>
<feature type="binding site" evidence="5">
    <location>
        <position position="67"/>
    </location>
    <ligand>
        <name>substrate</name>
    </ligand>
</feature>
<sequence length="371" mass="39777">MNLLADENMAALTPLFAPLGRLRALPGRDISATDMADVEALLVRSVTRVDASLLAAAPKLRFVGTATIGTDHLDLAALSERGIRWANAPGCNAEAVGEWVLQALLVLALRSGRALRDCTLGIVGVGNTGSAVLRRLKALGVRVLCCDPLRQAAGDSGPWFSLDQLLAQCDGITLHVPLVEGGANATRALLDQQRLAQLGEGAWLLNASRGEVIDNRALVAEKRRRPDLKLALDVWEQEPLPMPELVELADIATPHIAGYSLEGKIRGSLMLHCALTRGQVRTPALAELLDAPAKPAEAAPTTLDDQSLLGLLQQVFDLEREDERFRAALPGGFDARRKANLARRECSALTLRPVDDTQRTVLSALGFSLTE</sequence>
<feature type="binding site" evidence="5">
    <location>
        <position position="45"/>
    </location>
    <ligand>
        <name>substrate</name>
    </ligand>
</feature>
<reference evidence="9" key="1">
    <citation type="journal article" date="2019" name="Int. J. Syst. Evol. Microbiol.">
        <title>The Global Catalogue of Microorganisms (GCM) 10K type strain sequencing project: providing services to taxonomists for standard genome sequencing and annotation.</title>
        <authorList>
            <consortium name="The Broad Institute Genomics Platform"/>
            <consortium name="The Broad Institute Genome Sequencing Center for Infectious Disease"/>
            <person name="Wu L."/>
            <person name="Ma J."/>
        </authorList>
    </citation>
    <scope>NUCLEOTIDE SEQUENCE [LARGE SCALE GENOMIC DNA]</scope>
    <source>
        <strain evidence="9">JCM 18720</strain>
    </source>
</reference>
<dbReference type="HAMAP" id="MF_01825">
    <property type="entry name" value="PdxB"/>
    <property type="match status" value="1"/>
</dbReference>
<dbReference type="PANTHER" id="PTHR42938:SF9">
    <property type="entry name" value="FORMATE DEHYDROGENASE 1"/>
    <property type="match status" value="1"/>
</dbReference>
<dbReference type="SUPFAM" id="SSF51735">
    <property type="entry name" value="NAD(P)-binding Rossmann-fold domains"/>
    <property type="match status" value="1"/>
</dbReference>
<dbReference type="CDD" id="cd12158">
    <property type="entry name" value="ErythrP_dh"/>
    <property type="match status" value="1"/>
</dbReference>
<keyword evidence="2 5" id="KW-0560">Oxidoreductase</keyword>
<comment type="subunit">
    <text evidence="5">Homodimer.</text>
</comment>
<keyword evidence="4 5" id="KW-0664">Pyridoxine biosynthesis</keyword>
<dbReference type="Pfam" id="PF11890">
    <property type="entry name" value="DUF3410"/>
    <property type="match status" value="1"/>
</dbReference>
<dbReference type="InterPro" id="IPR036291">
    <property type="entry name" value="NAD(P)-bd_dom_sf"/>
</dbReference>
<feature type="domain" description="Erythronate-4-phosphate dehydrogenase dimerisation" evidence="7">
    <location>
        <begin position="298"/>
        <end position="366"/>
    </location>
</feature>
<dbReference type="EMBL" id="BAABLF010000009">
    <property type="protein sequence ID" value="GAA5190931.1"/>
    <property type="molecule type" value="Genomic_DNA"/>
</dbReference>
<evidence type="ECO:0000256" key="2">
    <source>
        <dbReference type="ARBA" id="ARBA00023002"/>
    </source>
</evidence>
<dbReference type="PANTHER" id="PTHR42938">
    <property type="entry name" value="FORMATE DEHYDROGENASE 1"/>
    <property type="match status" value="1"/>
</dbReference>
<feature type="binding site" evidence="5">
    <location>
        <begin position="207"/>
        <end position="209"/>
    </location>
    <ligand>
        <name>NAD(+)</name>
        <dbReference type="ChEBI" id="CHEBI:57540"/>
    </ligand>
</feature>
<dbReference type="Proteomes" id="UP001501600">
    <property type="component" value="Unassembled WGS sequence"/>
</dbReference>
<feature type="binding site" evidence="5">
    <location>
        <position position="259"/>
    </location>
    <ligand>
        <name>substrate</name>
    </ligand>
</feature>
<gene>
    <name evidence="5" type="primary">pdxB</name>
    <name evidence="8" type="ORF">GCM10025772_16680</name>
</gene>
<feature type="binding site" evidence="5">
    <location>
        <position position="147"/>
    </location>
    <ligand>
        <name>NAD(+)</name>
        <dbReference type="ChEBI" id="CHEBI:57540"/>
    </ligand>
</feature>
<dbReference type="RefSeq" id="WP_345316600.1">
    <property type="nucleotide sequence ID" value="NZ_BAABLF010000009.1"/>
</dbReference>
<evidence type="ECO:0000256" key="1">
    <source>
        <dbReference type="ARBA" id="ARBA00022490"/>
    </source>
</evidence>
<comment type="pathway">
    <text evidence="5">Cofactor biosynthesis; pyridoxine 5'-phosphate biosynthesis; pyridoxine 5'-phosphate from D-erythrose 4-phosphate: step 2/5.</text>
</comment>
<dbReference type="InterPro" id="IPR020921">
    <property type="entry name" value="Erythronate-4-P_DHase"/>
</dbReference>
<evidence type="ECO:0000313" key="9">
    <source>
        <dbReference type="Proteomes" id="UP001501600"/>
    </source>
</evidence>
<accession>A0ABP9S4G0</accession>
<feature type="binding site" evidence="5">
    <location>
        <position position="258"/>
    </location>
    <ligand>
        <name>NAD(+)</name>
        <dbReference type="ChEBI" id="CHEBI:57540"/>
    </ligand>
</feature>
<evidence type="ECO:0000256" key="5">
    <source>
        <dbReference type="HAMAP-Rule" id="MF_01825"/>
    </source>
</evidence>
<comment type="similarity">
    <text evidence="5">Belongs to the D-isomer specific 2-hydroxyacid dehydrogenase family. PdxB subfamily.</text>
</comment>
<name>A0ABP9S4G0_9GAMM</name>
<feature type="active site" description="Proton donor" evidence="5">
    <location>
        <position position="255"/>
    </location>
</feature>
<dbReference type="InterPro" id="IPR006140">
    <property type="entry name" value="D-isomer_DH_NAD-bd"/>
</dbReference>
<feature type="active site" evidence="5">
    <location>
        <position position="238"/>
    </location>
</feature>
<protein>
    <recommendedName>
        <fullName evidence="5">Erythronate-4-phosphate dehydrogenase</fullName>
        <ecNumber evidence="5">1.1.1.290</ecNumber>
    </recommendedName>
</protein>
<feature type="active site" evidence="5">
    <location>
        <position position="209"/>
    </location>
</feature>
<feature type="domain" description="D-isomer specific 2-hydroxyacid dehydrogenase NAD-binding" evidence="6">
    <location>
        <begin position="111"/>
        <end position="257"/>
    </location>
</feature>
<comment type="subcellular location">
    <subcellularLocation>
        <location evidence="5">Cytoplasm</location>
    </subcellularLocation>
</comment>
<organism evidence="8 9">
    <name type="scientific">Ferrimonas gelatinilytica</name>
    <dbReference type="NCBI Taxonomy" id="1255257"/>
    <lineage>
        <taxon>Bacteria</taxon>
        <taxon>Pseudomonadati</taxon>
        <taxon>Pseudomonadota</taxon>
        <taxon>Gammaproteobacteria</taxon>
        <taxon>Alteromonadales</taxon>
        <taxon>Ferrimonadaceae</taxon>
        <taxon>Ferrimonas</taxon>
    </lineage>
</organism>
<evidence type="ECO:0000256" key="4">
    <source>
        <dbReference type="ARBA" id="ARBA00023096"/>
    </source>
</evidence>
<keyword evidence="1 5" id="KW-0963">Cytoplasm</keyword>
<dbReference type="EC" id="1.1.1.290" evidence="5"/>
<feature type="binding site" evidence="5">
    <location>
        <position position="233"/>
    </location>
    <ligand>
        <name>NAD(+)</name>
        <dbReference type="ChEBI" id="CHEBI:57540"/>
    </ligand>
</feature>